<evidence type="ECO:0000313" key="3">
    <source>
        <dbReference type="Proteomes" id="UP000008068"/>
    </source>
</evidence>
<dbReference type="EMBL" id="GL379828">
    <property type="protein sequence ID" value="EGT50389.1"/>
    <property type="molecule type" value="Genomic_DNA"/>
</dbReference>
<keyword evidence="1" id="KW-0175">Coiled coil</keyword>
<organism evidence="3">
    <name type="scientific">Caenorhabditis brenneri</name>
    <name type="common">Nematode worm</name>
    <dbReference type="NCBI Taxonomy" id="135651"/>
    <lineage>
        <taxon>Eukaryota</taxon>
        <taxon>Metazoa</taxon>
        <taxon>Ecdysozoa</taxon>
        <taxon>Nematoda</taxon>
        <taxon>Chromadorea</taxon>
        <taxon>Rhabditida</taxon>
        <taxon>Rhabditina</taxon>
        <taxon>Rhabditomorpha</taxon>
        <taxon>Rhabditoidea</taxon>
        <taxon>Rhabditidae</taxon>
        <taxon>Peloderinae</taxon>
        <taxon>Caenorhabditis</taxon>
    </lineage>
</organism>
<protein>
    <submittedName>
        <fullName evidence="2">Uncharacterized protein</fullName>
    </submittedName>
</protein>
<name>G0N1U1_CAEBE</name>
<accession>G0N1U1</accession>
<dbReference type="OMA" id="ETINCII"/>
<dbReference type="Proteomes" id="UP000008068">
    <property type="component" value="Unassembled WGS sequence"/>
</dbReference>
<dbReference type="HOGENOM" id="CLU_186303_0_0_1"/>
<gene>
    <name evidence="2" type="ORF">CAEBREN_24530</name>
</gene>
<feature type="coiled-coil region" evidence="1">
    <location>
        <begin position="1"/>
        <end position="56"/>
    </location>
</feature>
<reference evidence="3" key="1">
    <citation type="submission" date="2011-07" db="EMBL/GenBank/DDBJ databases">
        <authorList>
            <consortium name="Caenorhabditis brenneri Sequencing and Analysis Consortium"/>
            <person name="Wilson R.K."/>
        </authorList>
    </citation>
    <scope>NUCLEOTIDE SEQUENCE [LARGE SCALE GENOMIC DNA]</scope>
    <source>
        <strain evidence="3">PB2801</strain>
    </source>
</reference>
<dbReference type="FunCoup" id="G0N1U1">
    <property type="interactions" value="1049"/>
</dbReference>
<proteinExistence type="predicted"/>
<dbReference type="AlphaFoldDB" id="G0N1U1"/>
<sequence length="93" mass="10767">METLKELLDLIKESLKRDEELTELIQTVYPRDIKEIEESEKEAKAKVNENASFEELMDSLKDCMEHSIEAINCALTDENGNIKTMISYNTIQQ</sequence>
<dbReference type="InParanoid" id="G0N1U1"/>
<evidence type="ECO:0000256" key="1">
    <source>
        <dbReference type="SAM" id="Coils"/>
    </source>
</evidence>
<evidence type="ECO:0000313" key="2">
    <source>
        <dbReference type="EMBL" id="EGT50389.1"/>
    </source>
</evidence>
<keyword evidence="3" id="KW-1185">Reference proteome</keyword>